<evidence type="ECO:0000259" key="15">
    <source>
        <dbReference type="Pfam" id="PF18267"/>
    </source>
</evidence>
<evidence type="ECO:0000256" key="2">
    <source>
        <dbReference type="ARBA" id="ARBA00001966"/>
    </source>
</evidence>
<evidence type="ECO:0000256" key="9">
    <source>
        <dbReference type="ARBA" id="ARBA00022827"/>
    </source>
</evidence>
<feature type="domain" description="BFD-like [2Fe-2S]-binding" evidence="13">
    <location>
        <begin position="422"/>
        <end position="468"/>
    </location>
</feature>
<sequence>MRARRVVIVGNGMAGHRVAQALVARGDGSRITLVGEEPRPAYNRVLLSSVLAGQADADALELPDPGVRACLGVRATALDTAARRVGLSDGTDLPYDALVLATGARPLIPPVPGLSLPDGSPAPGVATFRTLEDCAGIARLASSGPMAVLGGGLLGVEAARGLAGLGVDVTLVHPFGHPMESQLDAEAGAVLAGVLRGLGVRLLLGQGAAEWKPGAPATSEGPGDPGRLTLTDGSTVRCSGVVVTAGVAPAVDLARAAGLAVRRGIVVDDRLAASAPGVYAVGECAEHRGVCHGLVGPCWEQADALAAVLTGSGGGYTGSRPVIRLKARDIDLAVMGRVPREPDDGTEVVRVSDPARGRYGALALRADRVVGAVLLGLSEATGPVTHLHDDRSPAPADRFSLLLGRTGGAVTGSPAALPNRALVCRCNGVTKSRLVEAWRSGARDPAALARTTWATTGCGGCADTVTEVCAWLERESA</sequence>
<keyword evidence="12" id="KW-0411">Iron-sulfur</keyword>
<reference evidence="16" key="1">
    <citation type="journal article" date="2007" name="Antimicrob. Agents Chemother.">
        <title>Cloning and characterization of the pyrrolomycin biosynthetic gene clusters from Actinosporangium vitaminophilum ATCC 31673 and Streptomyces sp. strain UC 11065.</title>
        <authorList>
            <person name="Zhang X."/>
            <person name="Parry R.J."/>
        </authorList>
    </citation>
    <scope>NUCLEOTIDE SEQUENCE</scope>
    <source>
        <strain evidence="16">UC 11065</strain>
    </source>
</reference>
<name>A3R4T6_9ACTN</name>
<evidence type="ECO:0000256" key="5">
    <source>
        <dbReference type="ARBA" id="ARBA00010429"/>
    </source>
</evidence>
<comment type="cofactor">
    <cofactor evidence="2">
        <name>[4Fe-4S] cluster</name>
        <dbReference type="ChEBI" id="CHEBI:49883"/>
    </cofactor>
</comment>
<dbReference type="SUPFAM" id="SSF51905">
    <property type="entry name" value="FAD/NAD(P)-binding domain"/>
    <property type="match status" value="2"/>
</dbReference>
<dbReference type="Pfam" id="PF04324">
    <property type="entry name" value="Fer2_BFD"/>
    <property type="match status" value="1"/>
</dbReference>
<dbReference type="EMBL" id="EF140903">
    <property type="protein sequence ID" value="ABO15881.1"/>
    <property type="molecule type" value="Genomic_DNA"/>
</dbReference>
<evidence type="ECO:0000256" key="6">
    <source>
        <dbReference type="ARBA" id="ARBA00022617"/>
    </source>
</evidence>
<dbReference type="GO" id="GO:0016491">
    <property type="term" value="F:oxidoreductase activity"/>
    <property type="evidence" value="ECO:0007669"/>
    <property type="project" value="UniProtKB-KW"/>
</dbReference>
<keyword evidence="9" id="KW-0274">FAD</keyword>
<keyword evidence="11" id="KW-0408">Iron</keyword>
<dbReference type="InterPro" id="IPR041575">
    <property type="entry name" value="Rubredoxin_C"/>
</dbReference>
<feature type="domain" description="FAD/NAD(P)-binding" evidence="14">
    <location>
        <begin position="5"/>
        <end position="286"/>
    </location>
</feature>
<dbReference type="InterPro" id="IPR052034">
    <property type="entry name" value="NasD-like"/>
</dbReference>
<dbReference type="Pfam" id="PF07992">
    <property type="entry name" value="Pyr_redox_2"/>
    <property type="match status" value="1"/>
</dbReference>
<dbReference type="InterPro" id="IPR023753">
    <property type="entry name" value="FAD/NAD-binding_dom"/>
</dbReference>
<evidence type="ECO:0000256" key="3">
    <source>
        <dbReference type="ARBA" id="ARBA00001974"/>
    </source>
</evidence>
<evidence type="ECO:0000256" key="7">
    <source>
        <dbReference type="ARBA" id="ARBA00022630"/>
    </source>
</evidence>
<evidence type="ECO:0000256" key="1">
    <source>
        <dbReference type="ARBA" id="ARBA00001929"/>
    </source>
</evidence>
<evidence type="ECO:0000256" key="4">
    <source>
        <dbReference type="ARBA" id="ARBA00005096"/>
    </source>
</evidence>
<evidence type="ECO:0000259" key="14">
    <source>
        <dbReference type="Pfam" id="PF07992"/>
    </source>
</evidence>
<dbReference type="Gene3D" id="3.50.50.60">
    <property type="entry name" value="FAD/NAD(P)-binding domain"/>
    <property type="match status" value="2"/>
</dbReference>
<keyword evidence="10" id="KW-0560">Oxidoreductase</keyword>
<evidence type="ECO:0000256" key="8">
    <source>
        <dbReference type="ARBA" id="ARBA00022723"/>
    </source>
</evidence>
<dbReference type="PRINTS" id="PR00411">
    <property type="entry name" value="PNDRDTASEI"/>
</dbReference>
<protein>
    <submittedName>
        <fullName evidence="16">Assimilatory nitrate reductase electron transfer subunit</fullName>
    </submittedName>
</protein>
<dbReference type="InterPro" id="IPR041854">
    <property type="entry name" value="BFD-like_2Fe2S-bd_dom_sf"/>
</dbReference>
<dbReference type="PANTHER" id="PTHR43809">
    <property type="entry name" value="NITRITE REDUCTASE (NADH) LARGE SUBUNIT"/>
    <property type="match status" value="1"/>
</dbReference>
<dbReference type="Gene3D" id="3.30.390.30">
    <property type="match status" value="1"/>
</dbReference>
<dbReference type="InterPro" id="IPR036188">
    <property type="entry name" value="FAD/NAD-bd_sf"/>
</dbReference>
<organism evidence="16">
    <name type="scientific">Streptomyces sp. UC 11065</name>
    <dbReference type="NCBI Taxonomy" id="428401"/>
    <lineage>
        <taxon>Bacteria</taxon>
        <taxon>Bacillati</taxon>
        <taxon>Actinomycetota</taxon>
        <taxon>Actinomycetes</taxon>
        <taxon>Kitasatosporales</taxon>
        <taxon>Streptomycetaceae</taxon>
        <taxon>Streptomyces</taxon>
    </lineage>
</organism>
<comment type="similarity">
    <text evidence="5">Belongs to the nitrite and sulfite reductase 4Fe-4S domain family.</text>
</comment>
<dbReference type="Gene3D" id="1.10.10.1100">
    <property type="entry name" value="BFD-like [2Fe-2S]-binding domain"/>
    <property type="match status" value="1"/>
</dbReference>
<comment type="cofactor">
    <cofactor evidence="1">
        <name>siroheme</name>
        <dbReference type="ChEBI" id="CHEBI:60052"/>
    </cofactor>
</comment>
<evidence type="ECO:0000259" key="13">
    <source>
        <dbReference type="Pfam" id="PF04324"/>
    </source>
</evidence>
<keyword evidence="7" id="KW-0285">Flavoprotein</keyword>
<evidence type="ECO:0000256" key="11">
    <source>
        <dbReference type="ARBA" id="ARBA00023004"/>
    </source>
</evidence>
<dbReference type="Pfam" id="PF18267">
    <property type="entry name" value="Rubredoxin_C"/>
    <property type="match status" value="1"/>
</dbReference>
<dbReference type="InterPro" id="IPR007419">
    <property type="entry name" value="BFD-like_2Fe2S-bd_dom"/>
</dbReference>
<dbReference type="AlphaFoldDB" id="A3R4T6"/>
<keyword evidence="8" id="KW-0479">Metal-binding</keyword>
<keyword evidence="6" id="KW-0349">Heme</keyword>
<dbReference type="InterPro" id="IPR016156">
    <property type="entry name" value="FAD/NAD-linked_Rdtase_dimer_sf"/>
</dbReference>
<comment type="pathway">
    <text evidence="4">Nitrogen metabolism; nitrate reduction (assimilation).</text>
</comment>
<dbReference type="GO" id="GO:0046872">
    <property type="term" value="F:metal ion binding"/>
    <property type="evidence" value="ECO:0007669"/>
    <property type="project" value="UniProtKB-KW"/>
</dbReference>
<evidence type="ECO:0000256" key="12">
    <source>
        <dbReference type="ARBA" id="ARBA00023014"/>
    </source>
</evidence>
<comment type="cofactor">
    <cofactor evidence="3">
        <name>FAD</name>
        <dbReference type="ChEBI" id="CHEBI:57692"/>
    </cofactor>
</comment>
<dbReference type="PANTHER" id="PTHR43809:SF1">
    <property type="entry name" value="NITRITE REDUCTASE (NADH) LARGE SUBUNIT"/>
    <property type="match status" value="1"/>
</dbReference>
<proteinExistence type="inferred from homology"/>
<accession>A3R4T6</accession>
<dbReference type="GO" id="GO:0051536">
    <property type="term" value="F:iron-sulfur cluster binding"/>
    <property type="evidence" value="ECO:0007669"/>
    <property type="project" value="UniProtKB-KW"/>
</dbReference>
<evidence type="ECO:0000256" key="10">
    <source>
        <dbReference type="ARBA" id="ARBA00023002"/>
    </source>
</evidence>
<feature type="domain" description="NADH-rubredoxin oxidoreductase C-terminal" evidence="15">
    <location>
        <begin position="321"/>
        <end position="376"/>
    </location>
</feature>
<gene>
    <name evidence="16" type="primary">dox19</name>
</gene>
<dbReference type="PRINTS" id="PR00368">
    <property type="entry name" value="FADPNR"/>
</dbReference>
<evidence type="ECO:0000313" key="16">
    <source>
        <dbReference type="EMBL" id="ABO15881.1"/>
    </source>
</evidence>